<dbReference type="OrthoDB" id="9766758at2"/>
<evidence type="ECO:0000256" key="1">
    <source>
        <dbReference type="ARBA" id="ARBA00008520"/>
    </source>
</evidence>
<dbReference type="InterPro" id="IPR006060">
    <property type="entry name" value="Maltose/Cyclodextrin-bd"/>
</dbReference>
<dbReference type="InterPro" id="IPR006594">
    <property type="entry name" value="LisH"/>
</dbReference>
<keyword evidence="8" id="KW-1185">Reference proteome</keyword>
<dbReference type="GO" id="GO:1901982">
    <property type="term" value="F:maltose binding"/>
    <property type="evidence" value="ECO:0007669"/>
    <property type="project" value="TreeGrafter"/>
</dbReference>
<evidence type="ECO:0000256" key="4">
    <source>
        <dbReference type="ARBA" id="ARBA00022729"/>
    </source>
</evidence>
<name>A0A5J6V8T6_9MICO</name>
<dbReference type="KEGG" id="serw:FY030_13135"/>
<dbReference type="GO" id="GO:0055052">
    <property type="term" value="C:ATP-binding cassette (ABC) transporter complex, substrate-binding subunit-containing"/>
    <property type="evidence" value="ECO:0007669"/>
    <property type="project" value="TreeGrafter"/>
</dbReference>
<feature type="signal peptide" evidence="6">
    <location>
        <begin position="1"/>
        <end position="19"/>
    </location>
</feature>
<proteinExistence type="inferred from homology"/>
<dbReference type="RefSeq" id="WP_158061908.1">
    <property type="nucleotide sequence ID" value="NZ_CP044427.1"/>
</dbReference>
<dbReference type="SUPFAM" id="SSF53850">
    <property type="entry name" value="Periplasmic binding protein-like II"/>
    <property type="match status" value="1"/>
</dbReference>
<dbReference type="Proteomes" id="UP000326546">
    <property type="component" value="Chromosome"/>
</dbReference>
<reference evidence="7 8" key="1">
    <citation type="submission" date="2019-09" db="EMBL/GenBank/DDBJ databases">
        <title>Serinicoccus pratensis sp. nov., isolated from meadow soil.</title>
        <authorList>
            <person name="Zhang W."/>
        </authorList>
    </citation>
    <scope>NUCLEOTIDE SEQUENCE [LARGE SCALE GENOMIC DNA]</scope>
    <source>
        <strain evidence="7 8">W204</strain>
    </source>
</reference>
<keyword evidence="4 6" id="KW-0732">Signal</keyword>
<evidence type="ECO:0000256" key="2">
    <source>
        <dbReference type="ARBA" id="ARBA00022448"/>
    </source>
</evidence>
<dbReference type="PANTHER" id="PTHR30061">
    <property type="entry name" value="MALTOSE-BINDING PERIPLASMIC PROTEIN"/>
    <property type="match status" value="1"/>
</dbReference>
<dbReference type="GO" id="GO:0042956">
    <property type="term" value="P:maltodextrin transmembrane transport"/>
    <property type="evidence" value="ECO:0007669"/>
    <property type="project" value="TreeGrafter"/>
</dbReference>
<dbReference type="InterPro" id="IPR006059">
    <property type="entry name" value="SBP"/>
</dbReference>
<dbReference type="Gene3D" id="3.40.190.10">
    <property type="entry name" value="Periplasmic binding protein-like II"/>
    <property type="match status" value="2"/>
</dbReference>
<dbReference type="PANTHER" id="PTHR30061:SF50">
    <property type="entry name" value="MALTOSE_MALTODEXTRIN-BINDING PERIPLASMIC PROTEIN"/>
    <property type="match status" value="1"/>
</dbReference>
<evidence type="ECO:0000313" key="7">
    <source>
        <dbReference type="EMBL" id="QFG69521.1"/>
    </source>
</evidence>
<feature type="chain" id="PRO_5039720210" evidence="6">
    <location>
        <begin position="20"/>
        <end position="461"/>
    </location>
</feature>
<dbReference type="PROSITE" id="PS50896">
    <property type="entry name" value="LISH"/>
    <property type="match status" value="1"/>
</dbReference>
<protein>
    <submittedName>
        <fullName evidence="7">Maltose ABC transporter substrate-binding protein</fullName>
    </submittedName>
</protein>
<accession>A0A5J6V8T6</accession>
<dbReference type="EMBL" id="CP044427">
    <property type="protein sequence ID" value="QFG69521.1"/>
    <property type="molecule type" value="Genomic_DNA"/>
</dbReference>
<evidence type="ECO:0000256" key="3">
    <source>
        <dbReference type="ARBA" id="ARBA00022597"/>
    </source>
</evidence>
<feature type="compositionally biased region" description="Acidic residues" evidence="5">
    <location>
        <begin position="38"/>
        <end position="79"/>
    </location>
</feature>
<sequence length="461" mass="48097">MKRTTGVIASAAVAALLLAACGDTDTDTEETPAAAEETATETEATENEATETEAPAAEDEETTEDAAPEDEATTEDAGEEPAASDGTSLVIWADDLRSAALEDVAATFEEETGVPVTLQVVANENLREQFGDAVSAGAGPDIAVGAHDWLGELVQNNVVAPVQLSSDLVGQFSPESVEGFTFEGQTYGVPYSVESLALIRNVEMAPEEPATFEELVATGQQLVEDGEAELVMAQEVGQEGNAYNMYPYLAAYGGGIFPLLDEGGFDGSQAILDSEETLQGAEKIAWLAEQDALTVNLDGSNTIPQFVEGNTAFLVSGPWAIQQATDAGIDYAISPLPDFEDGGDPSPFLGVNGFYVSANSQNPQIAQTFVQEYVSRVDVQVALFEAGDRPPALTAAYDEVAAANEDIEAWGLAAEGGTPMPNIPAMNAVWGPLGIATAAIVNGQDPAEQMDTAQAEVETAL</sequence>
<dbReference type="PROSITE" id="PS51257">
    <property type="entry name" value="PROKAR_LIPOPROTEIN"/>
    <property type="match status" value="1"/>
</dbReference>
<dbReference type="CDD" id="cd13586">
    <property type="entry name" value="PBP2_Maltose_binding_like"/>
    <property type="match status" value="1"/>
</dbReference>
<dbReference type="GO" id="GO:0015768">
    <property type="term" value="P:maltose transport"/>
    <property type="evidence" value="ECO:0007669"/>
    <property type="project" value="TreeGrafter"/>
</dbReference>
<evidence type="ECO:0000256" key="6">
    <source>
        <dbReference type="SAM" id="SignalP"/>
    </source>
</evidence>
<feature type="region of interest" description="Disordered" evidence="5">
    <location>
        <begin position="24"/>
        <end position="89"/>
    </location>
</feature>
<organism evidence="7 8">
    <name type="scientific">Ornithinimicrobium pratense</name>
    <dbReference type="NCBI Taxonomy" id="2593973"/>
    <lineage>
        <taxon>Bacteria</taxon>
        <taxon>Bacillati</taxon>
        <taxon>Actinomycetota</taxon>
        <taxon>Actinomycetes</taxon>
        <taxon>Micrococcales</taxon>
        <taxon>Ornithinimicrobiaceae</taxon>
        <taxon>Ornithinimicrobium</taxon>
    </lineage>
</organism>
<evidence type="ECO:0000313" key="8">
    <source>
        <dbReference type="Proteomes" id="UP000326546"/>
    </source>
</evidence>
<keyword evidence="2" id="KW-0813">Transport</keyword>
<dbReference type="AlphaFoldDB" id="A0A5J6V8T6"/>
<dbReference type="PRINTS" id="PR00181">
    <property type="entry name" value="MALTOSEBP"/>
</dbReference>
<gene>
    <name evidence="7" type="ORF">FY030_13135</name>
</gene>
<keyword evidence="3" id="KW-0762">Sugar transport</keyword>
<dbReference type="Pfam" id="PF13416">
    <property type="entry name" value="SBP_bac_8"/>
    <property type="match status" value="1"/>
</dbReference>
<evidence type="ECO:0000256" key="5">
    <source>
        <dbReference type="SAM" id="MobiDB-lite"/>
    </source>
</evidence>
<comment type="similarity">
    <text evidence="1">Belongs to the bacterial solute-binding protein 1 family.</text>
</comment>
<dbReference type="GO" id="GO:0015144">
    <property type="term" value="F:carbohydrate transmembrane transporter activity"/>
    <property type="evidence" value="ECO:0007669"/>
    <property type="project" value="InterPro"/>
</dbReference>